<name>A0AAV3U9H3_9ALTE</name>
<comment type="similarity">
    <text evidence="5 12">In the C-terminal section; belongs to the HTP reductase family.</text>
</comment>
<evidence type="ECO:0000256" key="4">
    <source>
        <dbReference type="ARBA" id="ARBA00005259"/>
    </source>
</evidence>
<evidence type="ECO:0000256" key="10">
    <source>
        <dbReference type="ARBA" id="ARBA00023002"/>
    </source>
</evidence>
<evidence type="ECO:0000256" key="13">
    <source>
        <dbReference type="PIRSR" id="PIRSR006769-1"/>
    </source>
</evidence>
<evidence type="ECO:0000256" key="5">
    <source>
        <dbReference type="ARBA" id="ARBA00007417"/>
    </source>
</evidence>
<evidence type="ECO:0000313" key="18">
    <source>
        <dbReference type="Proteomes" id="UP001409585"/>
    </source>
</evidence>
<evidence type="ECO:0000313" key="17">
    <source>
        <dbReference type="EMBL" id="GAA4959909.1"/>
    </source>
</evidence>
<feature type="binding site" evidence="15">
    <location>
        <position position="88"/>
    </location>
    <ligand>
        <name>Zn(2+)</name>
        <dbReference type="ChEBI" id="CHEBI:29105"/>
        <note>catalytic</note>
    </ligand>
</feature>
<comment type="catalytic activity">
    <reaction evidence="12">
        <text>5-amino-6-(5-phospho-D-ribitylamino)uracil + NADP(+) = 5-amino-6-(5-phospho-D-ribosylamino)uracil + NADPH + H(+)</text>
        <dbReference type="Rhea" id="RHEA:17845"/>
        <dbReference type="ChEBI" id="CHEBI:15378"/>
        <dbReference type="ChEBI" id="CHEBI:57783"/>
        <dbReference type="ChEBI" id="CHEBI:58349"/>
        <dbReference type="ChEBI" id="CHEBI:58421"/>
        <dbReference type="ChEBI" id="CHEBI:58453"/>
        <dbReference type="EC" id="1.1.1.193"/>
    </reaction>
</comment>
<feature type="binding site" evidence="14">
    <location>
        <position position="181"/>
    </location>
    <ligand>
        <name>substrate</name>
    </ligand>
</feature>
<dbReference type="EC" id="1.1.1.193" evidence="12"/>
<evidence type="ECO:0000256" key="6">
    <source>
        <dbReference type="ARBA" id="ARBA00022619"/>
    </source>
</evidence>
<comment type="cofactor">
    <cofactor evidence="12 15">
        <name>Zn(2+)</name>
        <dbReference type="ChEBI" id="CHEBI:29105"/>
    </cofactor>
    <text evidence="12 15">Binds 1 zinc ion.</text>
</comment>
<dbReference type="InterPro" id="IPR016192">
    <property type="entry name" value="APOBEC/CMP_deaminase_Zn-bd"/>
</dbReference>
<reference evidence="18" key="1">
    <citation type="journal article" date="2019" name="Int. J. Syst. Evol. Microbiol.">
        <title>The Global Catalogue of Microorganisms (GCM) 10K type strain sequencing project: providing services to taxonomists for standard genome sequencing and annotation.</title>
        <authorList>
            <consortium name="The Broad Institute Genomics Platform"/>
            <consortium name="The Broad Institute Genome Sequencing Center for Infectious Disease"/>
            <person name="Wu L."/>
            <person name="Ma J."/>
        </authorList>
    </citation>
    <scope>NUCLEOTIDE SEQUENCE [LARGE SCALE GENOMIC DNA]</scope>
    <source>
        <strain evidence="18">JCM 19134</strain>
    </source>
</reference>
<dbReference type="PANTHER" id="PTHR38011:SF7">
    <property type="entry name" value="2,5-DIAMINO-6-RIBOSYLAMINO-4(3H)-PYRIMIDINONE 5'-PHOSPHATE REDUCTASE"/>
    <property type="match status" value="1"/>
</dbReference>
<keyword evidence="8 12" id="KW-0862">Zinc</keyword>
<dbReference type="GO" id="GO:0008703">
    <property type="term" value="F:5-amino-6-(5-phosphoribosylamino)uracil reductase activity"/>
    <property type="evidence" value="ECO:0007669"/>
    <property type="project" value="UniProtKB-EC"/>
</dbReference>
<dbReference type="CDD" id="cd01284">
    <property type="entry name" value="Riboflavin_deaminase-reductase"/>
    <property type="match status" value="1"/>
</dbReference>
<gene>
    <name evidence="17" type="primary">ribD</name>
    <name evidence="17" type="ORF">GCM10025791_46410</name>
</gene>
<dbReference type="EMBL" id="BAABLX010000078">
    <property type="protein sequence ID" value="GAA4959909.1"/>
    <property type="molecule type" value="Genomic_DNA"/>
</dbReference>
<comment type="catalytic activity">
    <reaction evidence="12">
        <text>2,5-diamino-6-hydroxy-4-(5-phosphoribosylamino)-pyrimidine + H2O + H(+) = 5-amino-6-(5-phospho-D-ribosylamino)uracil + NH4(+)</text>
        <dbReference type="Rhea" id="RHEA:21868"/>
        <dbReference type="ChEBI" id="CHEBI:15377"/>
        <dbReference type="ChEBI" id="CHEBI:15378"/>
        <dbReference type="ChEBI" id="CHEBI:28938"/>
        <dbReference type="ChEBI" id="CHEBI:58453"/>
        <dbReference type="ChEBI" id="CHEBI:58614"/>
        <dbReference type="EC" id="3.5.4.26"/>
    </reaction>
</comment>
<keyword evidence="7 12" id="KW-0479">Metal-binding</keyword>
<dbReference type="NCBIfam" id="TIGR00227">
    <property type="entry name" value="ribD_Cterm"/>
    <property type="match status" value="1"/>
</dbReference>
<dbReference type="InterPro" id="IPR002125">
    <property type="entry name" value="CMP_dCMP_dom"/>
</dbReference>
<comment type="similarity">
    <text evidence="4 12">In the N-terminal section; belongs to the cytidine and deoxycytidylate deaminase family.</text>
</comment>
<protein>
    <recommendedName>
        <fullName evidence="12">Riboflavin biosynthesis protein RibD</fullName>
    </recommendedName>
    <domain>
        <recommendedName>
            <fullName evidence="12">Diaminohydroxyphosphoribosylaminopyrimidine deaminase</fullName>
            <shortName evidence="12">DRAP deaminase</shortName>
            <ecNumber evidence="12">3.5.4.26</ecNumber>
        </recommendedName>
        <alternativeName>
            <fullName evidence="12">Riboflavin-specific deaminase</fullName>
        </alternativeName>
    </domain>
    <domain>
        <recommendedName>
            <fullName evidence="12">5-amino-6-(5-phosphoribosylamino)uracil reductase</fullName>
            <ecNumber evidence="12">1.1.1.193</ecNumber>
        </recommendedName>
        <alternativeName>
            <fullName evidence="12">HTP reductase</fullName>
        </alternativeName>
    </domain>
</protein>
<evidence type="ECO:0000256" key="1">
    <source>
        <dbReference type="ARBA" id="ARBA00002151"/>
    </source>
</evidence>
<feature type="domain" description="CMP/dCMP-type deaminase" evidence="16">
    <location>
        <begin position="10"/>
        <end position="136"/>
    </location>
</feature>
<feature type="binding site" evidence="14">
    <location>
        <position position="197"/>
    </location>
    <ligand>
        <name>substrate</name>
    </ligand>
</feature>
<comment type="pathway">
    <text evidence="3 12">Cofactor biosynthesis; riboflavin biosynthesis; 5-amino-6-(D-ribitylamino)uracil from GTP: step 3/4.</text>
</comment>
<dbReference type="SUPFAM" id="SSF53927">
    <property type="entry name" value="Cytidine deaminase-like"/>
    <property type="match status" value="1"/>
</dbReference>
<proteinExistence type="inferred from homology"/>
<comment type="pathway">
    <text evidence="2 12">Cofactor biosynthesis; riboflavin biosynthesis; 5-amino-6-(D-ribitylamino)uracil from GTP: step 2/4.</text>
</comment>
<keyword evidence="18" id="KW-1185">Reference proteome</keyword>
<dbReference type="EC" id="3.5.4.26" evidence="12"/>
<dbReference type="PANTHER" id="PTHR38011">
    <property type="entry name" value="DIHYDROFOLATE REDUCTASE FAMILY PROTEIN (AFU_ORTHOLOGUE AFUA_8G06820)"/>
    <property type="match status" value="1"/>
</dbReference>
<dbReference type="Pfam" id="PF01872">
    <property type="entry name" value="RibD_C"/>
    <property type="match status" value="1"/>
</dbReference>
<evidence type="ECO:0000256" key="12">
    <source>
        <dbReference type="PIRNR" id="PIRNR006769"/>
    </source>
</evidence>
<organism evidence="17 18">
    <name type="scientific">Halioxenophilus aromaticivorans</name>
    <dbReference type="NCBI Taxonomy" id="1306992"/>
    <lineage>
        <taxon>Bacteria</taxon>
        <taxon>Pseudomonadati</taxon>
        <taxon>Pseudomonadota</taxon>
        <taxon>Gammaproteobacteria</taxon>
        <taxon>Alteromonadales</taxon>
        <taxon>Alteromonadaceae</taxon>
        <taxon>Halioxenophilus</taxon>
    </lineage>
</organism>
<dbReference type="SUPFAM" id="SSF53597">
    <property type="entry name" value="Dihydrofolate reductase-like"/>
    <property type="match status" value="1"/>
</dbReference>
<dbReference type="Pfam" id="PF00383">
    <property type="entry name" value="dCMP_cyt_deam_1"/>
    <property type="match status" value="1"/>
</dbReference>
<feature type="binding site" evidence="14">
    <location>
        <position position="209"/>
    </location>
    <ligand>
        <name>NADP(+)</name>
        <dbReference type="ChEBI" id="CHEBI:58349"/>
    </ligand>
</feature>
<keyword evidence="10 12" id="KW-0560">Oxidoreductase</keyword>
<feature type="binding site" evidence="14">
    <location>
        <position position="183"/>
    </location>
    <ligand>
        <name>substrate</name>
    </ligand>
</feature>
<feature type="binding site" evidence="15">
    <location>
        <position position="59"/>
    </location>
    <ligand>
        <name>Zn(2+)</name>
        <dbReference type="ChEBI" id="CHEBI:29105"/>
        <note>catalytic</note>
    </ligand>
</feature>
<keyword evidence="6 12" id="KW-0686">Riboflavin biosynthesis</keyword>
<dbReference type="GO" id="GO:0050661">
    <property type="term" value="F:NADP binding"/>
    <property type="evidence" value="ECO:0007669"/>
    <property type="project" value="InterPro"/>
</dbReference>
<feature type="active site" description="Proton donor" evidence="13">
    <location>
        <position position="61"/>
    </location>
</feature>
<sequence>MPSHQPSTDTLDAQYMTRALGLARLGLNTTSPNPRVGCVLVVDDEVIGEGFHVAAGGPHAEINALNSVTSANRSRIRGATAYVTLEPCSHHGRTGPCCEALATAGVDRVVFGCEDANPSVSGRGLAYLRSKGIAVAGPVLEAEAAALNPGFNARMCGQRPYVRVKLAMSLDGRTAMASGESQWITGSAARAQVQALRARSCAVISGHSTVALDQARLNVRADQLPASTAQMPAGHPVYSGVRQPLRVVLDGQGGLTGQEPLFQTPGPILWVTGHGPAIERENVDLLALPGQSGRVNLPALLQALAQRQCNEVLVEAGPTLAGQFVAQGLVDELIVFMAPVLMGSAARPLLQLPIETMAGKHHLQITDIRAVGSDWQITAKPQGAGSTGAQ</sequence>
<evidence type="ECO:0000256" key="3">
    <source>
        <dbReference type="ARBA" id="ARBA00004910"/>
    </source>
</evidence>
<dbReference type="AlphaFoldDB" id="A0AAV3U9H3"/>
<dbReference type="Proteomes" id="UP001409585">
    <property type="component" value="Unassembled WGS sequence"/>
</dbReference>
<feature type="binding site" evidence="14">
    <location>
        <position position="217"/>
    </location>
    <ligand>
        <name>substrate</name>
    </ligand>
</feature>
<dbReference type="PROSITE" id="PS51747">
    <property type="entry name" value="CYT_DCMP_DEAMINASES_2"/>
    <property type="match status" value="1"/>
</dbReference>
<dbReference type="GO" id="GO:0008270">
    <property type="term" value="F:zinc ion binding"/>
    <property type="evidence" value="ECO:0007669"/>
    <property type="project" value="InterPro"/>
</dbReference>
<dbReference type="InterPro" id="IPR011549">
    <property type="entry name" value="RibD_C"/>
</dbReference>
<evidence type="ECO:0000256" key="8">
    <source>
        <dbReference type="ARBA" id="ARBA00022833"/>
    </source>
</evidence>
<evidence type="ECO:0000256" key="15">
    <source>
        <dbReference type="PIRSR" id="PIRSR006769-3"/>
    </source>
</evidence>
<dbReference type="RefSeq" id="WP_345427774.1">
    <property type="nucleotide sequence ID" value="NZ_AP031496.1"/>
</dbReference>
<dbReference type="InterPro" id="IPR024072">
    <property type="entry name" value="DHFR-like_dom_sf"/>
</dbReference>
<dbReference type="InterPro" id="IPR004794">
    <property type="entry name" value="Eubact_RibD"/>
</dbReference>
<evidence type="ECO:0000256" key="7">
    <source>
        <dbReference type="ARBA" id="ARBA00022723"/>
    </source>
</evidence>
<dbReference type="NCBIfam" id="TIGR00326">
    <property type="entry name" value="eubact_ribD"/>
    <property type="match status" value="1"/>
</dbReference>
<dbReference type="InterPro" id="IPR050765">
    <property type="entry name" value="Riboflavin_Biosynth_HTPR"/>
</dbReference>
<feature type="binding site" evidence="14">
    <location>
        <position position="315"/>
    </location>
    <ligand>
        <name>substrate</name>
    </ligand>
</feature>
<dbReference type="Gene3D" id="3.40.430.10">
    <property type="entry name" value="Dihydrofolate Reductase, subunit A"/>
    <property type="match status" value="1"/>
</dbReference>
<evidence type="ECO:0000259" key="16">
    <source>
        <dbReference type="PROSITE" id="PS51747"/>
    </source>
</evidence>
<dbReference type="PROSITE" id="PS00903">
    <property type="entry name" value="CYT_DCMP_DEAMINASES_1"/>
    <property type="match status" value="1"/>
</dbReference>
<comment type="caution">
    <text evidence="17">The sequence shown here is derived from an EMBL/GenBank/DDBJ whole genome shotgun (WGS) entry which is preliminary data.</text>
</comment>
<dbReference type="GO" id="GO:0009231">
    <property type="term" value="P:riboflavin biosynthetic process"/>
    <property type="evidence" value="ECO:0007669"/>
    <property type="project" value="UniProtKB-KW"/>
</dbReference>
<feature type="binding site" evidence="14">
    <location>
        <position position="167"/>
    </location>
    <ligand>
        <name>substrate</name>
    </ligand>
</feature>
<comment type="function">
    <text evidence="1 12">Converts 2,5-diamino-6-(ribosylamino)-4(3h)-pyrimidinone 5'-phosphate into 5-amino-6-(ribosylamino)-2,4(1h,3h)-pyrimidinedione 5'-phosphate.</text>
</comment>
<feature type="binding site" evidence="14">
    <location>
        <position position="220"/>
    </location>
    <ligand>
        <name>substrate</name>
    </ligand>
</feature>
<keyword evidence="11" id="KW-0511">Multifunctional enzyme</keyword>
<dbReference type="PIRSF" id="PIRSF006769">
    <property type="entry name" value="RibD"/>
    <property type="match status" value="1"/>
</dbReference>
<dbReference type="Gene3D" id="3.40.140.10">
    <property type="entry name" value="Cytidine Deaminase, domain 2"/>
    <property type="match status" value="1"/>
</dbReference>
<evidence type="ECO:0000256" key="9">
    <source>
        <dbReference type="ARBA" id="ARBA00022857"/>
    </source>
</evidence>
<evidence type="ECO:0000256" key="14">
    <source>
        <dbReference type="PIRSR" id="PIRSR006769-2"/>
    </source>
</evidence>
<feature type="binding site" evidence="14">
    <location>
        <position position="213"/>
    </location>
    <ligand>
        <name>NADP(+)</name>
        <dbReference type="ChEBI" id="CHEBI:58349"/>
    </ligand>
</feature>
<evidence type="ECO:0000256" key="11">
    <source>
        <dbReference type="ARBA" id="ARBA00023268"/>
    </source>
</evidence>
<keyword evidence="12" id="KW-0378">Hydrolase</keyword>
<keyword evidence="9 12" id="KW-0521">NADP</keyword>
<dbReference type="InterPro" id="IPR002734">
    <property type="entry name" value="RibDG_C"/>
</dbReference>
<dbReference type="InterPro" id="IPR016193">
    <property type="entry name" value="Cytidine_deaminase-like"/>
</dbReference>
<accession>A0AAV3U9H3</accession>
<dbReference type="GO" id="GO:0008835">
    <property type="term" value="F:diaminohydroxyphosphoribosylaminopyrimidine deaminase activity"/>
    <property type="evidence" value="ECO:0007669"/>
    <property type="project" value="UniProtKB-EC"/>
</dbReference>
<feature type="binding site" evidence="15">
    <location>
        <position position="97"/>
    </location>
    <ligand>
        <name>Zn(2+)</name>
        <dbReference type="ChEBI" id="CHEBI:29105"/>
        <note>catalytic</note>
    </ligand>
</feature>
<evidence type="ECO:0000256" key="2">
    <source>
        <dbReference type="ARBA" id="ARBA00004882"/>
    </source>
</evidence>